<dbReference type="GO" id="GO:0016787">
    <property type="term" value="F:hydrolase activity"/>
    <property type="evidence" value="ECO:0007669"/>
    <property type="project" value="UniProtKB-KW"/>
</dbReference>
<dbReference type="AlphaFoldDB" id="A0A510I3Z1"/>
<dbReference type="InterPro" id="IPR050266">
    <property type="entry name" value="AB_hydrolase_sf"/>
</dbReference>
<dbReference type="Gene3D" id="3.40.50.1820">
    <property type="entry name" value="alpha/beta hydrolase"/>
    <property type="match status" value="1"/>
</dbReference>
<dbReference type="Pfam" id="PF00561">
    <property type="entry name" value="Abhydrolase_1"/>
    <property type="match status" value="1"/>
</dbReference>
<dbReference type="GO" id="GO:0016020">
    <property type="term" value="C:membrane"/>
    <property type="evidence" value="ECO:0007669"/>
    <property type="project" value="TreeGrafter"/>
</dbReference>
<feature type="domain" description="AB hydrolase-1" evidence="1">
    <location>
        <begin position="29"/>
        <end position="138"/>
    </location>
</feature>
<dbReference type="InterPro" id="IPR029058">
    <property type="entry name" value="AB_hydrolase_fold"/>
</dbReference>
<dbReference type="InterPro" id="IPR000073">
    <property type="entry name" value="AB_hydrolase_1"/>
</dbReference>
<dbReference type="EMBL" id="AP019798">
    <property type="protein sequence ID" value="BBL88201.1"/>
    <property type="molecule type" value="Genomic_DNA"/>
</dbReference>
<gene>
    <name evidence="2" type="ORF">VroAM7_08540</name>
</gene>
<sequence>MINERRFELPSGSMAALEIGNEKTTACSVVFLHGWMDNAGSFKALMNAIHQRAPELHLLAIDLFGHGLSSHKSSDNYYPFHDYIADLHQLLDELSPNRLVLVGHSLGALIASCYSAAFPEQVEALVQIEGAGPLAENPSNSVKRLRNGVLSRQRQRNKPERAIASFDLALKLRMQANHLTAEQLMPIVERGTECRDNQWFWRHDAKLKCESLYRMAQDHANAITSQICCPHLIILGDKGFQHLQSNQVDWGENPPNVVSVAGGHHCHLEQKLEVAKRILGVVNKI</sequence>
<reference evidence="3" key="1">
    <citation type="submission" date="2019-07" db="EMBL/GenBank/DDBJ databases">
        <title>Complete Genome Sequences of Vibrion rotiferianus strain AM7.</title>
        <authorList>
            <person name="Miyazaki K."/>
            <person name="Wiseschart A."/>
            <person name="Pootanakit K."/>
            <person name="Ishimori K."/>
            <person name="Kitahara K."/>
        </authorList>
    </citation>
    <scope>NUCLEOTIDE SEQUENCE [LARGE SCALE GENOMIC DNA]</scope>
    <source>
        <strain evidence="3">AM7</strain>
    </source>
</reference>
<dbReference type="PANTHER" id="PTHR43798">
    <property type="entry name" value="MONOACYLGLYCEROL LIPASE"/>
    <property type="match status" value="1"/>
</dbReference>
<accession>A0A510I3Z1</accession>
<organism evidence="2 3">
    <name type="scientific">Vibrio rotiferianus</name>
    <dbReference type="NCBI Taxonomy" id="190895"/>
    <lineage>
        <taxon>Bacteria</taxon>
        <taxon>Pseudomonadati</taxon>
        <taxon>Pseudomonadota</taxon>
        <taxon>Gammaproteobacteria</taxon>
        <taxon>Vibrionales</taxon>
        <taxon>Vibrionaceae</taxon>
        <taxon>Vibrio</taxon>
    </lineage>
</organism>
<keyword evidence="2" id="KW-0378">Hydrolase</keyword>
<name>A0A510I3Z1_9VIBR</name>
<evidence type="ECO:0000313" key="2">
    <source>
        <dbReference type="EMBL" id="BBL88201.1"/>
    </source>
</evidence>
<protein>
    <submittedName>
        <fullName evidence="2">Hydrolase</fullName>
    </submittedName>
</protein>
<proteinExistence type="predicted"/>
<evidence type="ECO:0000313" key="3">
    <source>
        <dbReference type="Proteomes" id="UP000315115"/>
    </source>
</evidence>
<dbReference type="PANTHER" id="PTHR43798:SF33">
    <property type="entry name" value="HYDROLASE, PUTATIVE (AFU_ORTHOLOGUE AFUA_2G14860)-RELATED"/>
    <property type="match status" value="1"/>
</dbReference>
<dbReference type="Proteomes" id="UP000315115">
    <property type="component" value="Chromosome 1"/>
</dbReference>
<evidence type="ECO:0000259" key="1">
    <source>
        <dbReference type="Pfam" id="PF00561"/>
    </source>
</evidence>
<dbReference type="SUPFAM" id="SSF53474">
    <property type="entry name" value="alpha/beta-Hydrolases"/>
    <property type="match status" value="1"/>
</dbReference>